<organism evidence="1">
    <name type="scientific">Tanacetum cinerariifolium</name>
    <name type="common">Dalmatian daisy</name>
    <name type="synonym">Chrysanthemum cinerariifolium</name>
    <dbReference type="NCBI Taxonomy" id="118510"/>
    <lineage>
        <taxon>Eukaryota</taxon>
        <taxon>Viridiplantae</taxon>
        <taxon>Streptophyta</taxon>
        <taxon>Embryophyta</taxon>
        <taxon>Tracheophyta</taxon>
        <taxon>Spermatophyta</taxon>
        <taxon>Magnoliopsida</taxon>
        <taxon>eudicotyledons</taxon>
        <taxon>Gunneridae</taxon>
        <taxon>Pentapetalae</taxon>
        <taxon>asterids</taxon>
        <taxon>campanulids</taxon>
        <taxon>Asterales</taxon>
        <taxon>Asteraceae</taxon>
        <taxon>Asteroideae</taxon>
        <taxon>Anthemideae</taxon>
        <taxon>Anthemidinae</taxon>
        <taxon>Tanacetum</taxon>
    </lineage>
</organism>
<dbReference type="EMBL" id="BKCJ010995953">
    <property type="protein sequence ID" value="GFC62958.1"/>
    <property type="molecule type" value="Genomic_DNA"/>
</dbReference>
<comment type="caution">
    <text evidence="1">The sequence shown here is derived from an EMBL/GenBank/DDBJ whole genome shotgun (WGS) entry which is preliminary data.</text>
</comment>
<protein>
    <submittedName>
        <fullName evidence="1">Uncharacterized protein</fullName>
    </submittedName>
</protein>
<evidence type="ECO:0000313" key="1">
    <source>
        <dbReference type="EMBL" id="GFC62958.1"/>
    </source>
</evidence>
<dbReference type="AlphaFoldDB" id="A0A699Q9L9"/>
<sequence length="138" mass="15940">MPIVVPVSTREPKCTFKQSVAKPFKKTVASKSNQKPRNITRKVYERVSKACSWWYSKFTPSGYKWTPKSEKENVNLNLVEIVLSFFDSKLMVSKFRLERRRCHNHACDDVALAIKQIGLGEFVSLSVIEYKSVPREPN</sequence>
<gene>
    <name evidence="1" type="ORF">Tci_834928</name>
</gene>
<proteinExistence type="predicted"/>
<name>A0A699Q9L9_TANCI</name>
<reference evidence="1" key="1">
    <citation type="journal article" date="2019" name="Sci. Rep.">
        <title>Draft genome of Tanacetum cinerariifolium, the natural source of mosquito coil.</title>
        <authorList>
            <person name="Yamashiro T."/>
            <person name="Shiraishi A."/>
            <person name="Satake H."/>
            <person name="Nakayama K."/>
        </authorList>
    </citation>
    <scope>NUCLEOTIDE SEQUENCE</scope>
</reference>
<accession>A0A699Q9L9</accession>